<name>A0A813GTZ6_POLGL</name>
<gene>
    <name evidence="2" type="ORF">PGLA1383_LOCUS45462</name>
    <name evidence="3" type="ORF">PGLA2088_LOCUS15560</name>
</gene>
<dbReference type="EMBL" id="CAJNNW010019325">
    <property type="protein sequence ID" value="CAE8664387.1"/>
    <property type="molecule type" value="Genomic_DNA"/>
</dbReference>
<evidence type="ECO:0000313" key="4">
    <source>
        <dbReference type="Proteomes" id="UP000654075"/>
    </source>
</evidence>
<feature type="non-terminal residue" evidence="2">
    <location>
        <position position="1"/>
    </location>
</feature>
<keyword evidence="4" id="KW-1185">Reference proteome</keyword>
<protein>
    <submittedName>
        <fullName evidence="2">Uncharacterized protein</fullName>
    </submittedName>
</protein>
<proteinExistence type="predicted"/>
<dbReference type="Proteomes" id="UP000654075">
    <property type="component" value="Unassembled WGS sequence"/>
</dbReference>
<evidence type="ECO:0000313" key="3">
    <source>
        <dbReference type="EMBL" id="CAE8664387.1"/>
    </source>
</evidence>
<evidence type="ECO:0000313" key="2">
    <source>
        <dbReference type="EMBL" id="CAE8628862.1"/>
    </source>
</evidence>
<sequence>YGASPVLPTGRPIQVVRDMQWRLAPALTTTVAPGPGAQHRGAPTPTVGVAPMWGNGLPGTPPLTSPCESTPAAELHYLAGGFIASAVNENSFMASAVNENGAKPWSDQGTRKFGID</sequence>
<dbReference type="EMBL" id="CAJNNV010029522">
    <property type="protein sequence ID" value="CAE8628862.1"/>
    <property type="molecule type" value="Genomic_DNA"/>
</dbReference>
<evidence type="ECO:0000256" key="1">
    <source>
        <dbReference type="SAM" id="MobiDB-lite"/>
    </source>
</evidence>
<reference evidence="2" key="1">
    <citation type="submission" date="2021-02" db="EMBL/GenBank/DDBJ databases">
        <authorList>
            <person name="Dougan E. K."/>
            <person name="Rhodes N."/>
            <person name="Thang M."/>
            <person name="Chan C."/>
        </authorList>
    </citation>
    <scope>NUCLEOTIDE SEQUENCE</scope>
</reference>
<comment type="caution">
    <text evidence="2">The sequence shown here is derived from an EMBL/GenBank/DDBJ whole genome shotgun (WGS) entry which is preliminary data.</text>
</comment>
<feature type="region of interest" description="Disordered" evidence="1">
    <location>
        <begin position="29"/>
        <end position="68"/>
    </location>
</feature>
<accession>A0A813GTZ6</accession>
<dbReference type="AlphaFoldDB" id="A0A813GTZ6"/>
<dbReference type="Proteomes" id="UP000626109">
    <property type="component" value="Unassembled WGS sequence"/>
</dbReference>
<organism evidence="2 4">
    <name type="scientific">Polarella glacialis</name>
    <name type="common">Dinoflagellate</name>
    <dbReference type="NCBI Taxonomy" id="89957"/>
    <lineage>
        <taxon>Eukaryota</taxon>
        <taxon>Sar</taxon>
        <taxon>Alveolata</taxon>
        <taxon>Dinophyceae</taxon>
        <taxon>Suessiales</taxon>
        <taxon>Suessiaceae</taxon>
        <taxon>Polarella</taxon>
    </lineage>
</organism>